<organism evidence="2 3">
    <name type="scientific">Pseudomonas cichorii</name>
    <dbReference type="NCBI Taxonomy" id="36746"/>
    <lineage>
        <taxon>Bacteria</taxon>
        <taxon>Pseudomonadati</taxon>
        <taxon>Pseudomonadota</taxon>
        <taxon>Gammaproteobacteria</taxon>
        <taxon>Pseudomonadales</taxon>
        <taxon>Pseudomonadaceae</taxon>
        <taxon>Pseudomonas</taxon>
    </lineage>
</organism>
<reference evidence="2 3" key="1">
    <citation type="submission" date="2018-08" db="EMBL/GenBank/DDBJ databases">
        <title>Recombination of ecologically and evolutionarily significant loci maintains genetic cohesion in the Pseudomonas syringae species complex.</title>
        <authorList>
            <person name="Dillon M."/>
            <person name="Thakur S."/>
            <person name="Almeida R.N.D."/>
            <person name="Weir B.S."/>
            <person name="Guttman D.S."/>
        </authorList>
    </citation>
    <scope>NUCLEOTIDE SEQUENCE [LARGE SCALE GENOMIC DNA]</scope>
    <source>
        <strain evidence="2 3">ICMP 6917</strain>
    </source>
</reference>
<comment type="caution">
    <text evidence="2">The sequence shown here is derived from an EMBL/GenBank/DDBJ whole genome shotgun (WGS) entry which is preliminary data.</text>
</comment>
<evidence type="ECO:0000259" key="1">
    <source>
        <dbReference type="Pfam" id="PF19921"/>
    </source>
</evidence>
<gene>
    <name evidence="2" type="ORF">ALP84_00220</name>
</gene>
<protein>
    <recommendedName>
        <fullName evidence="1">MoxR-vWA-beta-propeller ternary system domain-containing protein</fullName>
    </recommendedName>
</protein>
<feature type="domain" description="MoxR-vWA-beta-propeller ternary system" evidence="1">
    <location>
        <begin position="6"/>
        <end position="140"/>
    </location>
</feature>
<dbReference type="Proteomes" id="UP000278332">
    <property type="component" value="Unassembled WGS sequence"/>
</dbReference>
<dbReference type="Pfam" id="PF19921">
    <property type="entry name" value="bpX5"/>
    <property type="match status" value="1"/>
</dbReference>
<dbReference type="RefSeq" id="WP_122320841.1">
    <property type="nucleotide sequence ID" value="NZ_BLVX01000004.1"/>
</dbReference>
<name>A0A3M4W5W4_PSECI</name>
<proteinExistence type="predicted"/>
<sequence length="146" mass="16768">MPLQPWAWKHRVETLEPRAAVAWGEVARRLYERLEQLHTGQRKRLHATASHDLLIVTGETADLPWVEGIEYAAPDAQASGLWLPTHWQPDVSTELLLQALSVRFSRQPLLLWHEPALVIALDRQLPLDLEHHLPRIQSLWGNHADT</sequence>
<evidence type="ECO:0000313" key="3">
    <source>
        <dbReference type="Proteomes" id="UP000278332"/>
    </source>
</evidence>
<dbReference type="AlphaFoldDB" id="A0A3M4W5W4"/>
<dbReference type="InterPro" id="IPR045548">
    <property type="entry name" value="bpX5"/>
</dbReference>
<dbReference type="EMBL" id="RBRY01000062">
    <property type="protein sequence ID" value="RMR59217.1"/>
    <property type="molecule type" value="Genomic_DNA"/>
</dbReference>
<accession>A0A3M4W5W4</accession>
<evidence type="ECO:0000313" key="2">
    <source>
        <dbReference type="EMBL" id="RMR59217.1"/>
    </source>
</evidence>